<reference evidence="2" key="1">
    <citation type="submission" date="2020-09" db="EMBL/GenBank/DDBJ databases">
        <title>Genome seq and assembly of Limnohabitants sp.</title>
        <authorList>
            <person name="Chhetri G."/>
        </authorList>
    </citation>
    <scope>NUCLEOTIDE SEQUENCE</scope>
    <source>
        <strain evidence="2">JUR4</strain>
    </source>
</reference>
<comment type="caution">
    <text evidence="2">The sequence shown here is derived from an EMBL/GenBank/DDBJ whole genome shotgun (WGS) entry which is preliminary data.</text>
</comment>
<dbReference type="AlphaFoldDB" id="A0A927ILD8"/>
<dbReference type="Pfam" id="PF16732">
    <property type="entry name" value="ComP_DUS"/>
    <property type="match status" value="1"/>
</dbReference>
<organism evidence="2 3">
    <name type="scientific">Limnohabitans radicicola</name>
    <dbReference type="NCBI Taxonomy" id="2771427"/>
    <lineage>
        <taxon>Bacteria</taxon>
        <taxon>Pseudomonadati</taxon>
        <taxon>Pseudomonadota</taxon>
        <taxon>Betaproteobacteria</taxon>
        <taxon>Burkholderiales</taxon>
        <taxon>Comamonadaceae</taxon>
        <taxon>Limnohabitans</taxon>
    </lineage>
</organism>
<dbReference type="InterPro" id="IPR031982">
    <property type="entry name" value="PilE-like"/>
</dbReference>
<dbReference type="EMBL" id="JACYFT010000002">
    <property type="protein sequence ID" value="MBD8050618.1"/>
    <property type="molecule type" value="Genomic_DNA"/>
</dbReference>
<dbReference type="GO" id="GO:0043683">
    <property type="term" value="P:type IV pilus assembly"/>
    <property type="evidence" value="ECO:0007669"/>
    <property type="project" value="InterPro"/>
</dbReference>
<accession>A0A927ILD8</accession>
<evidence type="ECO:0000313" key="3">
    <source>
        <dbReference type="Proteomes" id="UP000647424"/>
    </source>
</evidence>
<keyword evidence="1" id="KW-0472">Membrane</keyword>
<sequence>MHKPEHRHGGASPSRENGWTLTELLISLALMGTLAALALPAYQAQQRQARRSDGQLALQQLQMDQARWRSQHDTYADSLAALGWGSDLSPRGQYRISIPQADAEGYTLEALPLGAQAADRDCSPLRLTWRGSATATLSAGEHTGSDPQHCWRQ</sequence>
<dbReference type="SUPFAM" id="SSF54523">
    <property type="entry name" value="Pili subunits"/>
    <property type="match status" value="1"/>
</dbReference>
<gene>
    <name evidence="2" type="ORF">IC609_08670</name>
</gene>
<dbReference type="RefSeq" id="WP_191819113.1">
    <property type="nucleotide sequence ID" value="NZ_JACYFT010000002.1"/>
</dbReference>
<feature type="transmembrane region" description="Helical" evidence="1">
    <location>
        <begin position="24"/>
        <end position="42"/>
    </location>
</feature>
<keyword evidence="3" id="KW-1185">Reference proteome</keyword>
<dbReference type="PANTHER" id="PTHR30093">
    <property type="entry name" value="GENERAL SECRETION PATHWAY PROTEIN G"/>
    <property type="match status" value="1"/>
</dbReference>
<proteinExistence type="predicted"/>
<dbReference type="InterPro" id="IPR045584">
    <property type="entry name" value="Pilin-like"/>
</dbReference>
<evidence type="ECO:0000256" key="1">
    <source>
        <dbReference type="SAM" id="Phobius"/>
    </source>
</evidence>
<dbReference type="InterPro" id="IPR012902">
    <property type="entry name" value="N_methyl_site"/>
</dbReference>
<dbReference type="NCBIfam" id="TIGR02532">
    <property type="entry name" value="IV_pilin_GFxxxE"/>
    <property type="match status" value="1"/>
</dbReference>
<dbReference type="Proteomes" id="UP000647424">
    <property type="component" value="Unassembled WGS sequence"/>
</dbReference>
<keyword evidence="1" id="KW-1133">Transmembrane helix</keyword>
<dbReference type="Gene3D" id="3.30.700.10">
    <property type="entry name" value="Glycoprotein, Type 4 Pilin"/>
    <property type="match status" value="1"/>
</dbReference>
<protein>
    <submittedName>
        <fullName evidence="2">Prepilin-type N-terminal cleavage/methylation domain-containing protein</fullName>
    </submittedName>
</protein>
<name>A0A927ILD8_9BURK</name>
<keyword evidence="1" id="KW-0812">Transmembrane</keyword>
<dbReference type="PANTHER" id="PTHR30093:SF47">
    <property type="entry name" value="TYPE IV PILUS NON-CORE MINOR PILIN PILE"/>
    <property type="match status" value="1"/>
</dbReference>
<evidence type="ECO:0000313" key="2">
    <source>
        <dbReference type="EMBL" id="MBD8050618.1"/>
    </source>
</evidence>